<keyword evidence="6" id="KW-0745">Spermidine biosynthesis</keyword>
<evidence type="ECO:0000256" key="4">
    <source>
        <dbReference type="ARBA" id="ARBA00022793"/>
    </source>
</evidence>
<keyword evidence="7 11" id="KW-0456">Lyase</keyword>
<evidence type="ECO:0000256" key="6">
    <source>
        <dbReference type="ARBA" id="ARBA00023066"/>
    </source>
</evidence>
<comment type="cofactor">
    <cofactor evidence="1">
        <name>pyridoxal 5'-phosphate</name>
        <dbReference type="ChEBI" id="CHEBI:597326"/>
    </cofactor>
</comment>
<sequence length="387" mass="43810">MIDKEALLNEWDFSTVPSPCYVLHEGMLAANMEVIDKVRRATQAEIIVALKANAMWSIFPELKKHSDGATASSLAEARLVYEEYGEKTHTYAPVYTPEEIDEILRYSSHITFNSLTQYARFADKAHAAGVSCGLRVNPEYSTVETDLYNPCDRGSRLGILAEELTVLPEGIDGLHFHALCESRPDDLRNTLAAVEERFGKFFPQIKWLNMGGGHLMTHKDYDEEELIRILNDFQARYPHLRVILEPGSAFTWDTGCLVATVEDKVCHGGVNTLMLNVSFACHMPDCLEMPYKPTILGTHEPADGEKRWRMGGNSCLAGDYYGDWAFDGGREPEIGEKIVFRDMIHYTMVKTTMFNGVTHPSIGIWNPQTGFRLVRRFGYEDYKNRMS</sequence>
<dbReference type="SUPFAM" id="SSF51419">
    <property type="entry name" value="PLP-binding barrel"/>
    <property type="match status" value="1"/>
</dbReference>
<evidence type="ECO:0000256" key="3">
    <source>
        <dbReference type="ARBA" id="ARBA00013633"/>
    </source>
</evidence>
<accession>A0ABT0BX95</accession>
<gene>
    <name evidence="11" type="primary">nspC</name>
    <name evidence="11" type="ORF">MUN53_01985</name>
</gene>
<keyword evidence="4" id="KW-0210">Decarboxylase</keyword>
<name>A0ABT0BX95_9BACT</name>
<dbReference type="InterPro" id="IPR005730">
    <property type="entry name" value="Nsp_de-COase"/>
</dbReference>
<dbReference type="InterPro" id="IPR009006">
    <property type="entry name" value="Ala_racemase/Decarboxylase_C"/>
</dbReference>
<keyword evidence="5" id="KW-0663">Pyridoxal phosphate</keyword>
<dbReference type="PANTHER" id="PTHR43727">
    <property type="entry name" value="DIAMINOPIMELATE DECARBOXYLASE"/>
    <property type="match status" value="1"/>
</dbReference>
<evidence type="ECO:0000256" key="8">
    <source>
        <dbReference type="ARBA" id="ARBA00025802"/>
    </source>
</evidence>
<comment type="caution">
    <text evidence="11">The sequence shown here is derived from an EMBL/GenBank/DDBJ whole genome shotgun (WGS) entry which is preliminary data.</text>
</comment>
<dbReference type="InterPro" id="IPR029066">
    <property type="entry name" value="PLP-binding_barrel"/>
</dbReference>
<dbReference type="Gene3D" id="3.20.20.10">
    <property type="entry name" value="Alanine racemase"/>
    <property type="match status" value="1"/>
</dbReference>
<dbReference type="Gene3D" id="2.40.37.10">
    <property type="entry name" value="Lyase, Ornithine Decarboxylase, Chain A, domain 1"/>
    <property type="match status" value="1"/>
</dbReference>
<evidence type="ECO:0000256" key="2">
    <source>
        <dbReference type="ARBA" id="ARBA00012259"/>
    </source>
</evidence>
<evidence type="ECO:0000256" key="7">
    <source>
        <dbReference type="ARBA" id="ARBA00023239"/>
    </source>
</evidence>
<comment type="similarity">
    <text evidence="8">Belongs to the Orn/Lys/Arg decarboxylase class-II family. NspC subfamily.</text>
</comment>
<evidence type="ECO:0000256" key="1">
    <source>
        <dbReference type="ARBA" id="ARBA00001933"/>
    </source>
</evidence>
<dbReference type="PIRSF" id="PIRSF038941">
    <property type="entry name" value="NspC"/>
    <property type="match status" value="1"/>
</dbReference>
<dbReference type="EMBL" id="JAKZMM010000003">
    <property type="protein sequence ID" value="MCJ2379393.1"/>
    <property type="molecule type" value="Genomic_DNA"/>
</dbReference>
<evidence type="ECO:0000256" key="9">
    <source>
        <dbReference type="ARBA" id="ARBA00047351"/>
    </source>
</evidence>
<dbReference type="Proteomes" id="UP001165444">
    <property type="component" value="Unassembled WGS sequence"/>
</dbReference>
<dbReference type="EC" id="4.1.1.96" evidence="2"/>
<dbReference type="NCBIfam" id="TIGR01047">
    <property type="entry name" value="nspC"/>
    <property type="match status" value="1"/>
</dbReference>
<dbReference type="RefSeq" id="WP_243323196.1">
    <property type="nucleotide sequence ID" value="NZ_JAKZMM010000003.1"/>
</dbReference>
<dbReference type="PANTHER" id="PTHR43727:SF1">
    <property type="entry name" value="CARBOXYNORSPERMIDINE_CARBOXYSPERMIDINE DECARBOXYLASE"/>
    <property type="match status" value="1"/>
</dbReference>
<keyword evidence="12" id="KW-1185">Reference proteome</keyword>
<organism evidence="11 12">
    <name type="scientific">Parabacteroides faecalis</name>
    <dbReference type="NCBI Taxonomy" id="2924040"/>
    <lineage>
        <taxon>Bacteria</taxon>
        <taxon>Pseudomonadati</taxon>
        <taxon>Bacteroidota</taxon>
        <taxon>Bacteroidia</taxon>
        <taxon>Bacteroidales</taxon>
        <taxon>Tannerellaceae</taxon>
        <taxon>Parabacteroides</taxon>
    </lineage>
</organism>
<proteinExistence type="inferred from homology"/>
<evidence type="ECO:0000256" key="5">
    <source>
        <dbReference type="ARBA" id="ARBA00022898"/>
    </source>
</evidence>
<evidence type="ECO:0000313" key="12">
    <source>
        <dbReference type="Proteomes" id="UP001165444"/>
    </source>
</evidence>
<dbReference type="GO" id="GO:0016829">
    <property type="term" value="F:lyase activity"/>
    <property type="evidence" value="ECO:0007669"/>
    <property type="project" value="UniProtKB-KW"/>
</dbReference>
<evidence type="ECO:0000313" key="11">
    <source>
        <dbReference type="EMBL" id="MCJ2379393.1"/>
    </source>
</evidence>
<comment type="catalytic activity">
    <reaction evidence="9">
        <text>carboxyspermidine + H(+) = spermidine + CO2</text>
        <dbReference type="Rhea" id="RHEA:34095"/>
        <dbReference type="ChEBI" id="CHEBI:15378"/>
        <dbReference type="ChEBI" id="CHEBI:16526"/>
        <dbReference type="ChEBI" id="CHEBI:57834"/>
        <dbReference type="ChEBI" id="CHEBI:65072"/>
        <dbReference type="EC" id="4.1.1.96"/>
    </reaction>
</comment>
<protein>
    <recommendedName>
        <fullName evidence="3">Carboxynorspermidine/carboxyspermidine decarboxylase</fullName>
        <ecNumber evidence="2">4.1.1.96</ecNumber>
    </recommendedName>
</protein>
<comment type="catalytic activity">
    <reaction evidence="10">
        <text>carboxynorspermidine + H(+) = norspermidine + CO2</text>
        <dbReference type="Rhea" id="RHEA:34099"/>
        <dbReference type="ChEBI" id="CHEBI:15378"/>
        <dbReference type="ChEBI" id="CHEBI:16526"/>
        <dbReference type="ChEBI" id="CHEBI:57920"/>
        <dbReference type="ChEBI" id="CHEBI:65070"/>
        <dbReference type="EC" id="4.1.1.96"/>
    </reaction>
</comment>
<dbReference type="CDD" id="cd06829">
    <property type="entry name" value="PLPDE_III_CANSDC"/>
    <property type="match status" value="1"/>
</dbReference>
<dbReference type="SUPFAM" id="SSF50621">
    <property type="entry name" value="Alanine racemase C-terminal domain-like"/>
    <property type="match status" value="1"/>
</dbReference>
<evidence type="ECO:0000256" key="10">
    <source>
        <dbReference type="ARBA" id="ARBA00047389"/>
    </source>
</evidence>
<reference evidence="11 12" key="1">
    <citation type="submission" date="2022-03" db="EMBL/GenBank/DDBJ databases">
        <title>Parabacteroides sp. nov. isolated from swine feces.</title>
        <authorList>
            <person name="Bak J.E."/>
        </authorList>
    </citation>
    <scope>NUCLEOTIDE SEQUENCE [LARGE SCALE GENOMIC DNA]</scope>
    <source>
        <strain evidence="11 12">AGMB00274</strain>
    </source>
</reference>